<dbReference type="RefSeq" id="WP_277861792.1">
    <property type="nucleotide sequence ID" value="NZ_JARRAG010000002.1"/>
</dbReference>
<gene>
    <name evidence="1" type="ORF">PZE19_16825</name>
</gene>
<comment type="caution">
    <text evidence="1">The sequence shown here is derived from an EMBL/GenBank/DDBJ whole genome shotgun (WGS) entry which is preliminary data.</text>
</comment>
<dbReference type="Proteomes" id="UP001216907">
    <property type="component" value="Unassembled WGS sequence"/>
</dbReference>
<sequence length="122" mass="13346">MSHIVQIETRMHDLQAIAAACRRLDLEGPVEGTARLFSESVAGLLVELPGWRYPVVIDATGGTVRYDNYGGRWGEQRHLERLTQIYAVEKAEIEARKRGCSVVEHALADGSIKLTISVGGAS</sequence>
<name>A0ABT6FD06_9BACT</name>
<evidence type="ECO:0008006" key="3">
    <source>
        <dbReference type="Google" id="ProtNLM"/>
    </source>
</evidence>
<keyword evidence="2" id="KW-1185">Reference proteome</keyword>
<proteinExistence type="predicted"/>
<accession>A0ABT6FD06</accession>
<organism evidence="1 2">
    <name type="scientific">Paludisphaera mucosa</name>
    <dbReference type="NCBI Taxonomy" id="3030827"/>
    <lineage>
        <taxon>Bacteria</taxon>
        <taxon>Pseudomonadati</taxon>
        <taxon>Planctomycetota</taxon>
        <taxon>Planctomycetia</taxon>
        <taxon>Isosphaerales</taxon>
        <taxon>Isosphaeraceae</taxon>
        <taxon>Paludisphaera</taxon>
    </lineage>
</organism>
<evidence type="ECO:0000313" key="1">
    <source>
        <dbReference type="EMBL" id="MDG3005457.1"/>
    </source>
</evidence>
<dbReference type="EMBL" id="JARRAG010000002">
    <property type="protein sequence ID" value="MDG3005457.1"/>
    <property type="molecule type" value="Genomic_DNA"/>
</dbReference>
<reference evidence="1 2" key="1">
    <citation type="submission" date="2023-03" db="EMBL/GenBank/DDBJ databases">
        <title>Paludisphaera mucosa sp. nov. a novel planctomycete from northern fen.</title>
        <authorList>
            <person name="Ivanova A."/>
        </authorList>
    </citation>
    <scope>NUCLEOTIDE SEQUENCE [LARGE SCALE GENOMIC DNA]</scope>
    <source>
        <strain evidence="1 2">Pla2</strain>
    </source>
</reference>
<protein>
    <recommendedName>
        <fullName evidence="3">DUF1257 domain-containing protein</fullName>
    </recommendedName>
</protein>
<evidence type="ECO:0000313" key="2">
    <source>
        <dbReference type="Proteomes" id="UP001216907"/>
    </source>
</evidence>